<evidence type="ECO:0000313" key="3">
    <source>
        <dbReference type="EMBL" id="GAT31187.1"/>
    </source>
</evidence>
<feature type="domain" description="Rhodopsin" evidence="2">
    <location>
        <begin position="54"/>
        <end position="111"/>
    </location>
</feature>
<comment type="caution">
    <text evidence="3">The sequence shown here is derived from an EMBL/GenBank/DDBJ whole genome shotgun (WGS) entry which is preliminary data.</text>
</comment>
<organism evidence="3 4">
    <name type="scientific">Aspergillus kawachii</name>
    <name type="common">White koji mold</name>
    <name type="synonym">Aspergillus awamori var. kawachi</name>
    <dbReference type="NCBI Taxonomy" id="1069201"/>
    <lineage>
        <taxon>Eukaryota</taxon>
        <taxon>Fungi</taxon>
        <taxon>Dikarya</taxon>
        <taxon>Ascomycota</taxon>
        <taxon>Pezizomycotina</taxon>
        <taxon>Eurotiomycetes</taxon>
        <taxon>Eurotiomycetidae</taxon>
        <taxon>Eurotiales</taxon>
        <taxon>Aspergillaceae</taxon>
        <taxon>Aspergillus</taxon>
        <taxon>Aspergillus subgen. Circumdati</taxon>
    </lineage>
</organism>
<evidence type="ECO:0000313" key="4">
    <source>
        <dbReference type="Proteomes" id="UP000075230"/>
    </source>
</evidence>
<sequence>MSPFVLGSTASTCSKAFQYARRQVLESCAREDRGPLIVIINGTVTGFAAAIVVLRFVSRAAIVKRLGSDDWTMMLATVTAILNVAIAGLGVKFGTGKHDGILPETDALPAAKVRPLAQIYFHPSQ</sequence>
<protein>
    <recommendedName>
        <fullName evidence="2">Rhodopsin domain-containing protein</fullName>
    </recommendedName>
</protein>
<dbReference type="EMBL" id="BCWF01000039">
    <property type="protein sequence ID" value="GAT31187.1"/>
    <property type="molecule type" value="Genomic_DNA"/>
</dbReference>
<dbReference type="VEuPathDB" id="FungiDB:ASPFODRAFT_159216"/>
<keyword evidence="1" id="KW-0812">Transmembrane</keyword>
<feature type="transmembrane region" description="Helical" evidence="1">
    <location>
        <begin position="36"/>
        <end position="58"/>
    </location>
</feature>
<proteinExistence type="predicted"/>
<keyword evidence="1" id="KW-0472">Membrane</keyword>
<accession>A0A146G0Z7</accession>
<dbReference type="InterPro" id="IPR049326">
    <property type="entry name" value="Rhodopsin_dom_fungi"/>
</dbReference>
<evidence type="ECO:0000256" key="1">
    <source>
        <dbReference type="SAM" id="Phobius"/>
    </source>
</evidence>
<gene>
    <name evidence="3" type="ORF">RIB2604_04000340</name>
</gene>
<dbReference type="Proteomes" id="UP000075230">
    <property type="component" value="Unassembled WGS sequence"/>
</dbReference>
<reference evidence="4" key="2">
    <citation type="submission" date="2016-02" db="EMBL/GenBank/DDBJ databases">
        <title>Genome sequencing of Aspergillus luchuensis NBRC 4314.</title>
        <authorList>
            <person name="Yamada O."/>
        </authorList>
    </citation>
    <scope>NUCLEOTIDE SEQUENCE [LARGE SCALE GENOMIC DNA]</scope>
    <source>
        <strain evidence="4">RIB 2604</strain>
    </source>
</reference>
<name>A0A146G0Z7_ASPKA</name>
<feature type="transmembrane region" description="Helical" evidence="1">
    <location>
        <begin position="70"/>
        <end position="91"/>
    </location>
</feature>
<dbReference type="AlphaFoldDB" id="A0A146G0Z7"/>
<evidence type="ECO:0000259" key="2">
    <source>
        <dbReference type="Pfam" id="PF20684"/>
    </source>
</evidence>
<keyword evidence="1" id="KW-1133">Transmembrane helix</keyword>
<dbReference type="Pfam" id="PF20684">
    <property type="entry name" value="Fung_rhodopsin"/>
    <property type="match status" value="1"/>
</dbReference>
<reference evidence="3 4" key="1">
    <citation type="journal article" date="2016" name="DNA Res.">
        <title>Genome sequence of Aspergillus luchuensis NBRC 4314.</title>
        <authorList>
            <person name="Yamada O."/>
            <person name="Machida M."/>
            <person name="Hosoyama A."/>
            <person name="Goto M."/>
            <person name="Takahashi T."/>
            <person name="Futagami T."/>
            <person name="Yamagata Y."/>
            <person name="Takeuchi M."/>
            <person name="Kobayashi T."/>
            <person name="Koike H."/>
            <person name="Abe K."/>
            <person name="Asai K."/>
            <person name="Arita M."/>
            <person name="Fujita N."/>
            <person name="Fukuda K."/>
            <person name="Higa K."/>
            <person name="Horikawa H."/>
            <person name="Ishikawa T."/>
            <person name="Jinno K."/>
            <person name="Kato Y."/>
            <person name="Kirimura K."/>
            <person name="Mizutani O."/>
            <person name="Nakasone K."/>
            <person name="Sano M."/>
            <person name="Shiraishi Y."/>
            <person name="Tsukahara M."/>
            <person name="Gomi K."/>
        </authorList>
    </citation>
    <scope>NUCLEOTIDE SEQUENCE [LARGE SCALE GENOMIC DNA]</scope>
    <source>
        <strain evidence="3 4">RIB 2604</strain>
    </source>
</reference>